<dbReference type="InterPro" id="IPR007367">
    <property type="entry name" value="DUF433"/>
</dbReference>
<protein>
    <submittedName>
        <fullName evidence="1">DUF433 domain-containing protein</fullName>
    </submittedName>
</protein>
<keyword evidence="2" id="KW-1185">Reference proteome</keyword>
<evidence type="ECO:0000313" key="1">
    <source>
        <dbReference type="EMBL" id="MBD2296293.1"/>
    </source>
</evidence>
<dbReference type="InterPro" id="IPR009057">
    <property type="entry name" value="Homeodomain-like_sf"/>
</dbReference>
<dbReference type="EMBL" id="JACJQU010000021">
    <property type="protein sequence ID" value="MBD2296293.1"/>
    <property type="molecule type" value="Genomic_DNA"/>
</dbReference>
<dbReference type="SUPFAM" id="SSF46689">
    <property type="entry name" value="Homeodomain-like"/>
    <property type="match status" value="1"/>
</dbReference>
<organism evidence="1 2">
    <name type="scientific">Anabaena sphaerica FACHB-251</name>
    <dbReference type="NCBI Taxonomy" id="2692883"/>
    <lineage>
        <taxon>Bacteria</taxon>
        <taxon>Bacillati</taxon>
        <taxon>Cyanobacteriota</taxon>
        <taxon>Cyanophyceae</taxon>
        <taxon>Nostocales</taxon>
        <taxon>Nostocaceae</taxon>
        <taxon>Anabaena</taxon>
    </lineage>
</organism>
<dbReference type="RefSeq" id="WP_190564416.1">
    <property type="nucleotide sequence ID" value="NZ_JACJQU010000021.1"/>
</dbReference>
<dbReference type="PANTHER" id="PTHR34849">
    <property type="entry name" value="SSL5025 PROTEIN"/>
    <property type="match status" value="1"/>
</dbReference>
<evidence type="ECO:0000313" key="2">
    <source>
        <dbReference type="Proteomes" id="UP000662185"/>
    </source>
</evidence>
<dbReference type="InterPro" id="IPR036388">
    <property type="entry name" value="WH-like_DNA-bd_sf"/>
</dbReference>
<dbReference type="Gene3D" id="1.10.10.10">
    <property type="entry name" value="Winged helix-like DNA-binding domain superfamily/Winged helix DNA-binding domain"/>
    <property type="match status" value="1"/>
</dbReference>
<proteinExistence type="predicted"/>
<dbReference type="PANTHER" id="PTHR34849:SF3">
    <property type="entry name" value="SSR2962 PROTEIN"/>
    <property type="match status" value="1"/>
</dbReference>
<dbReference type="Proteomes" id="UP000662185">
    <property type="component" value="Unassembled WGS sequence"/>
</dbReference>
<gene>
    <name evidence="1" type="ORF">H6G06_23125</name>
</gene>
<sequence length="72" mass="7839">MSNHSSVISVSPEIMSGTPVFTGTRVPIQTLLDYLTAGDSIDYFLDGFPTVTREQVITFLEEAGKQMISQVA</sequence>
<comment type="caution">
    <text evidence="1">The sequence shown here is derived from an EMBL/GenBank/DDBJ whole genome shotgun (WGS) entry which is preliminary data.</text>
</comment>
<name>A0A926WNB6_9NOST</name>
<dbReference type="AlphaFoldDB" id="A0A926WNB6"/>
<accession>A0A926WNB6</accession>
<dbReference type="Pfam" id="PF04255">
    <property type="entry name" value="DUF433"/>
    <property type="match status" value="1"/>
</dbReference>
<reference evidence="2" key="1">
    <citation type="journal article" date="2020" name="ISME J.">
        <title>Comparative genomics reveals insights into cyanobacterial evolution and habitat adaptation.</title>
        <authorList>
            <person name="Chen M.Y."/>
            <person name="Teng W.K."/>
            <person name="Zhao L."/>
            <person name="Hu C.X."/>
            <person name="Zhou Y.K."/>
            <person name="Han B.P."/>
            <person name="Song L.R."/>
            <person name="Shu W.S."/>
        </authorList>
    </citation>
    <scope>NUCLEOTIDE SEQUENCE [LARGE SCALE GENOMIC DNA]</scope>
    <source>
        <strain evidence="2">FACHB-251</strain>
    </source>
</reference>